<proteinExistence type="predicted"/>
<dbReference type="InterPro" id="IPR018289">
    <property type="entry name" value="MULE_transposase_dom"/>
</dbReference>
<dbReference type="RefSeq" id="XP_029342318.1">
    <property type="nucleotide sequence ID" value="XM_029486458.1"/>
</dbReference>
<evidence type="ECO:0000259" key="1">
    <source>
        <dbReference type="Pfam" id="PF10551"/>
    </source>
</evidence>
<accession>A0A8R2NL00</accession>
<dbReference type="KEGG" id="api:115033615"/>
<dbReference type="AlphaFoldDB" id="A0A8R2NL00"/>
<dbReference type="PANTHER" id="PTHR47160">
    <property type="entry name" value="PUTATIVE-RELATED"/>
    <property type="match status" value="1"/>
</dbReference>
<keyword evidence="3" id="KW-1185">Reference proteome</keyword>
<dbReference type="GeneID" id="115033615"/>
<dbReference type="OrthoDB" id="6579277at2759"/>
<name>A0A8R2NL00_ACYPI</name>
<sequence length="371" mass="42544">MVSSIMHNISEDTAVTLGNLSSIKRNIRNYRHRKFSDEPLNANFCLPEEWKTTMGAEPKPFLIFDNKQADSRILIFASNFALNILSCAETWFMDGTFKCSTTIFQQLYVIRGKYKNQISTCVYAFLPNKLKSTYITILQQVVINCLQTSNNPKPKYIVMDFEIGAISATKHVFGDSVQVKGCFFHLCQSMWRKIQHLGLSSVYKNNKNIRINCSMINALAFLPLNEVSSGMAYLYTIIPIELLLVAKYFDDIYVSGTSGTPMFSPILWNVFDVTLNGGDRTNNYCEGWNNYFNKLVGTSNPSFWLVLQCIQQDESTMRIESIRHEQPNNLTSRKKNKKYASLQYKLHETITSYVNKEITMDIFLNIIGKLL</sequence>
<dbReference type="PANTHER" id="PTHR47160:SF8">
    <property type="entry name" value="MULE TRANSPOSASE DOMAIN-CONTAINING PROTEIN"/>
    <property type="match status" value="1"/>
</dbReference>
<evidence type="ECO:0000313" key="2">
    <source>
        <dbReference type="EnsemblMetazoa" id="XP_029342318.1"/>
    </source>
</evidence>
<organism evidence="2 3">
    <name type="scientific">Acyrthosiphon pisum</name>
    <name type="common">Pea aphid</name>
    <dbReference type="NCBI Taxonomy" id="7029"/>
    <lineage>
        <taxon>Eukaryota</taxon>
        <taxon>Metazoa</taxon>
        <taxon>Ecdysozoa</taxon>
        <taxon>Arthropoda</taxon>
        <taxon>Hexapoda</taxon>
        <taxon>Insecta</taxon>
        <taxon>Pterygota</taxon>
        <taxon>Neoptera</taxon>
        <taxon>Paraneoptera</taxon>
        <taxon>Hemiptera</taxon>
        <taxon>Sternorrhyncha</taxon>
        <taxon>Aphidomorpha</taxon>
        <taxon>Aphidoidea</taxon>
        <taxon>Aphididae</taxon>
        <taxon>Macrosiphini</taxon>
        <taxon>Acyrthosiphon</taxon>
    </lineage>
</organism>
<dbReference type="EnsemblMetazoa" id="XM_029486458.1">
    <property type="protein sequence ID" value="XP_029342318.1"/>
    <property type="gene ID" value="LOC115033615"/>
</dbReference>
<reference evidence="3" key="1">
    <citation type="submission" date="2010-06" db="EMBL/GenBank/DDBJ databases">
        <authorList>
            <person name="Jiang H."/>
            <person name="Abraham K."/>
            <person name="Ali S."/>
            <person name="Alsbrooks S.L."/>
            <person name="Anim B.N."/>
            <person name="Anosike U.S."/>
            <person name="Attaway T."/>
            <person name="Bandaranaike D.P."/>
            <person name="Battles P.K."/>
            <person name="Bell S.N."/>
            <person name="Bell A.V."/>
            <person name="Beltran B."/>
            <person name="Bickham C."/>
            <person name="Bustamante Y."/>
            <person name="Caleb T."/>
            <person name="Canada A."/>
            <person name="Cardenas V."/>
            <person name="Carter K."/>
            <person name="Chacko J."/>
            <person name="Chandrabose M.N."/>
            <person name="Chavez D."/>
            <person name="Chavez A."/>
            <person name="Chen L."/>
            <person name="Chu H.-S."/>
            <person name="Claassen K.J."/>
            <person name="Cockrell R."/>
            <person name="Collins M."/>
            <person name="Cooper J.A."/>
            <person name="Cree A."/>
            <person name="Curry S.M."/>
            <person name="Da Y."/>
            <person name="Dao M.D."/>
            <person name="Das B."/>
            <person name="Davila M.-L."/>
            <person name="Davy-Carroll L."/>
            <person name="Denson S."/>
            <person name="Dinh H."/>
            <person name="Ebong V.E."/>
            <person name="Edwards J.R."/>
            <person name="Egan A."/>
            <person name="El-Daye J."/>
            <person name="Escobedo L."/>
            <person name="Fernandez S."/>
            <person name="Fernando P.R."/>
            <person name="Flagg N."/>
            <person name="Forbes L.D."/>
            <person name="Fowler R.G."/>
            <person name="Fu Q."/>
            <person name="Gabisi R.A."/>
            <person name="Ganer J."/>
            <person name="Garbino Pronczuk A."/>
            <person name="Garcia R.M."/>
            <person name="Garner T."/>
            <person name="Garrett T.E."/>
            <person name="Gonzalez D.A."/>
            <person name="Hamid H."/>
            <person name="Hawkins E.S."/>
            <person name="Hirani K."/>
            <person name="Hogues M.E."/>
            <person name="Hollins B."/>
            <person name="Hsiao C.-H."/>
            <person name="Jabil R."/>
            <person name="James M.L."/>
            <person name="Jhangiani S.N."/>
            <person name="Johnson B."/>
            <person name="Johnson Q."/>
            <person name="Joshi V."/>
            <person name="Kalu J.B."/>
            <person name="Kam C."/>
            <person name="Kashfia A."/>
            <person name="Keebler J."/>
            <person name="Kisamo H."/>
            <person name="Kovar C.L."/>
            <person name="Lago L.A."/>
            <person name="Lai C.-Y."/>
            <person name="Laidlaw J."/>
            <person name="Lara F."/>
            <person name="Le T.-K."/>
            <person name="Lee S.L."/>
            <person name="Legall F.H."/>
            <person name="Lemon S.J."/>
            <person name="Lewis L.R."/>
            <person name="Li B."/>
            <person name="Liu Y."/>
            <person name="Liu Y.-S."/>
            <person name="Lopez J."/>
            <person name="Lozado R.J."/>
            <person name="Lu J."/>
            <person name="Madu R.C."/>
            <person name="Maheshwari M."/>
            <person name="Maheshwari R."/>
            <person name="Malloy K."/>
            <person name="Martinez E."/>
            <person name="Mathew T."/>
            <person name="Mercado I.C."/>
            <person name="Mercado C."/>
            <person name="Meyer B."/>
            <person name="Montgomery K."/>
            <person name="Morgan M.B."/>
            <person name="Munidasa M."/>
            <person name="Nazareth L.V."/>
            <person name="Nelson J."/>
            <person name="Ng B.M."/>
            <person name="Nguyen N.B."/>
            <person name="Nguyen P.Q."/>
            <person name="Nguyen T."/>
            <person name="Obregon M."/>
            <person name="Okwuonu G.O."/>
            <person name="Onwere C.G."/>
            <person name="Orozco G."/>
            <person name="Parra A."/>
            <person name="Patel S."/>
            <person name="Patil S."/>
            <person name="Perez A."/>
            <person name="Perez Y."/>
            <person name="Pham C."/>
            <person name="Primus E.L."/>
            <person name="Pu L.-L."/>
            <person name="Puazo M."/>
            <person name="Qin X."/>
            <person name="Quiroz J.B."/>
            <person name="Reese J."/>
            <person name="Richards S."/>
            <person name="Rives C.M."/>
            <person name="Robberts R."/>
            <person name="Ruiz S.J."/>
            <person name="Ruiz M.J."/>
            <person name="Santibanez J."/>
            <person name="Schneider B.W."/>
            <person name="Sisson I."/>
            <person name="Smith M."/>
            <person name="Sodergren E."/>
            <person name="Song X.-Z."/>
            <person name="Song B.B."/>
            <person name="Summersgill H."/>
            <person name="Thelus R."/>
            <person name="Thornton R.D."/>
            <person name="Trejos Z.Y."/>
            <person name="Usmani K."/>
            <person name="Vattathil S."/>
            <person name="Villasana D."/>
            <person name="Walker D.L."/>
            <person name="Wang S."/>
            <person name="Wang K."/>
            <person name="White C.S."/>
            <person name="Williams A.C."/>
            <person name="Williamson J."/>
            <person name="Wilson K."/>
            <person name="Woghiren I.O."/>
            <person name="Woodworth J.R."/>
            <person name="Worley K.C."/>
            <person name="Wright R.A."/>
            <person name="Wu W."/>
            <person name="Young L."/>
            <person name="Zhang L."/>
            <person name="Zhang J."/>
            <person name="Zhu Y."/>
            <person name="Muzny D.M."/>
            <person name="Weinstock G."/>
            <person name="Gibbs R.A."/>
        </authorList>
    </citation>
    <scope>NUCLEOTIDE SEQUENCE [LARGE SCALE GENOMIC DNA]</scope>
    <source>
        <strain evidence="3">LSR1</strain>
    </source>
</reference>
<dbReference type="Pfam" id="PF10551">
    <property type="entry name" value="MULE"/>
    <property type="match status" value="1"/>
</dbReference>
<reference evidence="2" key="2">
    <citation type="submission" date="2022-06" db="UniProtKB">
        <authorList>
            <consortium name="EnsemblMetazoa"/>
        </authorList>
    </citation>
    <scope>IDENTIFICATION</scope>
</reference>
<evidence type="ECO:0000313" key="3">
    <source>
        <dbReference type="Proteomes" id="UP000007819"/>
    </source>
</evidence>
<protein>
    <recommendedName>
        <fullName evidence="1">MULE transposase domain-containing protein</fullName>
    </recommendedName>
</protein>
<feature type="domain" description="MULE transposase" evidence="1">
    <location>
        <begin position="91"/>
        <end position="188"/>
    </location>
</feature>
<dbReference type="Proteomes" id="UP000007819">
    <property type="component" value="Chromosome A1"/>
</dbReference>